<accession>A0A4P6FC94</accession>
<dbReference type="AlphaFoldDB" id="A0A4P6FC94"/>
<dbReference type="PRINTS" id="PR00455">
    <property type="entry name" value="HTHTETR"/>
</dbReference>
<dbReference type="InterPro" id="IPR001647">
    <property type="entry name" value="HTH_TetR"/>
</dbReference>
<dbReference type="InterPro" id="IPR050109">
    <property type="entry name" value="HTH-type_TetR-like_transc_reg"/>
</dbReference>
<dbReference type="PROSITE" id="PS50977">
    <property type="entry name" value="HTH_TETR_2"/>
    <property type="match status" value="1"/>
</dbReference>
<proteinExistence type="predicted"/>
<keyword evidence="6" id="KW-1185">Reference proteome</keyword>
<protein>
    <submittedName>
        <fullName evidence="5">TetR/AcrR family transcriptional regulator</fullName>
    </submittedName>
</protein>
<evidence type="ECO:0000259" key="4">
    <source>
        <dbReference type="PROSITE" id="PS50977"/>
    </source>
</evidence>
<evidence type="ECO:0000313" key="6">
    <source>
        <dbReference type="Proteomes" id="UP000291259"/>
    </source>
</evidence>
<dbReference type="InterPro" id="IPR009057">
    <property type="entry name" value="Homeodomain-like_sf"/>
</dbReference>
<dbReference type="Proteomes" id="UP000291259">
    <property type="component" value="Chromosome"/>
</dbReference>
<dbReference type="GO" id="GO:0000976">
    <property type="term" value="F:transcription cis-regulatory region binding"/>
    <property type="evidence" value="ECO:0007669"/>
    <property type="project" value="TreeGrafter"/>
</dbReference>
<dbReference type="InterPro" id="IPR036271">
    <property type="entry name" value="Tet_transcr_reg_TetR-rel_C_sf"/>
</dbReference>
<gene>
    <name evidence="5" type="ORF">ET445_09145</name>
</gene>
<dbReference type="EMBL" id="CP035491">
    <property type="protein sequence ID" value="QAY73474.1"/>
    <property type="molecule type" value="Genomic_DNA"/>
</dbReference>
<sequence>MSEEASAGHVGAPRRRGRPKGSTAGETRARILEAAQAEFAALGYEAASLRGVARRAGVDASLVHHYFDDKSGLVAAVMDVPARPDRLIAEAVDGPLDGMGERMVRMVLSAWDSPAVRPAGLAIVKSIVSGGPTGKVVLEFFRREMLAKVAARLPGDDAALRAELAVSQIIGLVVARYVARFEPLASAGVDDLAARIGPVVQAHLTGRYGPLDGAEARANNSTRDE</sequence>
<keyword evidence="1 2" id="KW-0238">DNA-binding</keyword>
<dbReference type="SUPFAM" id="SSF46689">
    <property type="entry name" value="Homeodomain-like"/>
    <property type="match status" value="1"/>
</dbReference>
<dbReference type="Gene3D" id="1.10.10.60">
    <property type="entry name" value="Homeodomain-like"/>
    <property type="match status" value="1"/>
</dbReference>
<evidence type="ECO:0000256" key="3">
    <source>
        <dbReference type="SAM" id="MobiDB-lite"/>
    </source>
</evidence>
<organism evidence="5 6">
    <name type="scientific">Agromyces protaetiae</name>
    <dbReference type="NCBI Taxonomy" id="2509455"/>
    <lineage>
        <taxon>Bacteria</taxon>
        <taxon>Bacillati</taxon>
        <taxon>Actinomycetota</taxon>
        <taxon>Actinomycetes</taxon>
        <taxon>Micrococcales</taxon>
        <taxon>Microbacteriaceae</taxon>
        <taxon>Agromyces</taxon>
    </lineage>
</organism>
<feature type="domain" description="HTH tetR-type" evidence="4">
    <location>
        <begin position="25"/>
        <end position="85"/>
    </location>
</feature>
<feature type="DNA-binding region" description="H-T-H motif" evidence="2">
    <location>
        <begin position="48"/>
        <end position="67"/>
    </location>
</feature>
<dbReference type="OrthoDB" id="3210235at2"/>
<evidence type="ECO:0000256" key="1">
    <source>
        <dbReference type="ARBA" id="ARBA00023125"/>
    </source>
</evidence>
<name>A0A4P6FC94_9MICO</name>
<dbReference type="Gene3D" id="1.10.357.10">
    <property type="entry name" value="Tetracycline Repressor, domain 2"/>
    <property type="match status" value="1"/>
</dbReference>
<evidence type="ECO:0000256" key="2">
    <source>
        <dbReference type="PROSITE-ProRule" id="PRU00335"/>
    </source>
</evidence>
<dbReference type="SUPFAM" id="SSF48498">
    <property type="entry name" value="Tetracyclin repressor-like, C-terminal domain"/>
    <property type="match status" value="1"/>
</dbReference>
<dbReference type="RefSeq" id="WP_129190760.1">
    <property type="nucleotide sequence ID" value="NZ_CP035491.1"/>
</dbReference>
<dbReference type="KEGG" id="agf:ET445_09145"/>
<dbReference type="GO" id="GO:0003700">
    <property type="term" value="F:DNA-binding transcription factor activity"/>
    <property type="evidence" value="ECO:0007669"/>
    <property type="project" value="TreeGrafter"/>
</dbReference>
<dbReference type="PANTHER" id="PTHR30055">
    <property type="entry name" value="HTH-TYPE TRANSCRIPTIONAL REGULATOR RUTR"/>
    <property type="match status" value="1"/>
</dbReference>
<reference evidence="5 6" key="1">
    <citation type="submission" date="2019-01" db="EMBL/GenBank/DDBJ databases">
        <title>Genome sequencing of strain FW100M-8.</title>
        <authorList>
            <person name="Heo J."/>
            <person name="Kim S.-J."/>
            <person name="Kim J.-S."/>
            <person name="Hong S.-B."/>
            <person name="Kwon S.-W."/>
        </authorList>
    </citation>
    <scope>NUCLEOTIDE SEQUENCE [LARGE SCALE GENOMIC DNA]</scope>
    <source>
        <strain evidence="5 6">FW100M-8</strain>
    </source>
</reference>
<evidence type="ECO:0000313" key="5">
    <source>
        <dbReference type="EMBL" id="QAY73474.1"/>
    </source>
</evidence>
<feature type="region of interest" description="Disordered" evidence="3">
    <location>
        <begin position="1"/>
        <end position="26"/>
    </location>
</feature>
<dbReference type="Pfam" id="PF00440">
    <property type="entry name" value="TetR_N"/>
    <property type="match status" value="1"/>
</dbReference>
<dbReference type="PANTHER" id="PTHR30055:SF235">
    <property type="entry name" value="TRANSCRIPTIONAL REGULATORY PROTEIN"/>
    <property type="match status" value="1"/>
</dbReference>
<dbReference type="Pfam" id="PF17920">
    <property type="entry name" value="TetR_C_16"/>
    <property type="match status" value="1"/>
</dbReference>
<dbReference type="InterPro" id="IPR041678">
    <property type="entry name" value="TetR_C_16"/>
</dbReference>